<sequence>MDKQIQKRVFQAMEDSSFYPHPVAGIRQKDTHISKIFLTGNYVYKIKKPLDLGFLDFSSLEKRRYYCCREFFLNRRLTNDIYLDVVAITRKNGVIYLGGKGEPIEYAVRMRQLSDSKSLHNMIKAGEINKMDLVSLGRILAQFHFQTPKSELLHTGEGWENIYDACRENFRQTKDSCGIFIDKEIWETVRGATLSFLKNHQSYFNRRLKAGKIRDCHGDLRTDHIYFTDTGIQIIDCIEFNDRLRHIDVINDLAFLLMDLDFNEEPGFGDCLLNEFLRHTNDLNGFLILAFYKCYRALVRCKVNCIFLQSHDLLKAKRKFVHLDAIKYLDLASQYALQFFRPRIWVIFGKPATGKSTIAKKLSAVLGIKTIRSDAVRKQMFGLQPYESGTDLFGEKLYSPLVTSLTYGKLLCLAGEEIKKGRSVILDATYSKAKHRKEVICLAKEKGIKPVFIECRAGEKTIKERLLERQFSPSVSDARIDHFEKLTARYERFRYAGNALHISVDTAFPLEDVLRKILIKAFRIDAKAMIDIGQTESKMAYNNR</sequence>
<dbReference type="PANTHER" id="PTHR43883">
    <property type="entry name" value="SLR0207 PROTEIN"/>
    <property type="match status" value="1"/>
</dbReference>
<dbReference type="RefSeq" id="WP_014957098.1">
    <property type="nucleotide sequence ID" value="NC_018645.1"/>
</dbReference>
<evidence type="ECO:0000313" key="2">
    <source>
        <dbReference type="Proteomes" id="UP000007347"/>
    </source>
</evidence>
<accession>K0N6Z1</accession>
<dbReference type="KEGG" id="dto:TOL2_C15910"/>
<dbReference type="Proteomes" id="UP000007347">
    <property type="component" value="Chromosome"/>
</dbReference>
<dbReference type="SUPFAM" id="SSF52540">
    <property type="entry name" value="P-loop containing nucleoside triphosphate hydrolases"/>
    <property type="match status" value="1"/>
</dbReference>
<name>K0N6Z1_DESTT</name>
<keyword evidence="2" id="KW-1185">Reference proteome</keyword>
<dbReference type="PATRIC" id="fig|651182.5.peg.1902"/>
<dbReference type="Pfam" id="PF13671">
    <property type="entry name" value="AAA_33"/>
    <property type="match status" value="1"/>
</dbReference>
<gene>
    <name evidence="1" type="ordered locus">TOL2_C15910</name>
</gene>
<dbReference type="OrthoDB" id="9810277at2"/>
<dbReference type="STRING" id="651182.TOL2_C15910"/>
<dbReference type="PANTHER" id="PTHR43883:SF1">
    <property type="entry name" value="GLUCONOKINASE"/>
    <property type="match status" value="1"/>
</dbReference>
<dbReference type="InterPro" id="IPR052732">
    <property type="entry name" value="Cell-binding_unc_protein"/>
</dbReference>
<dbReference type="InterPro" id="IPR027417">
    <property type="entry name" value="P-loop_NTPase"/>
</dbReference>
<dbReference type="Gene3D" id="3.40.50.300">
    <property type="entry name" value="P-loop containing nucleotide triphosphate hydrolases"/>
    <property type="match status" value="1"/>
</dbReference>
<dbReference type="EMBL" id="FO203503">
    <property type="protein sequence ID" value="CCK79754.1"/>
    <property type="molecule type" value="Genomic_DNA"/>
</dbReference>
<organism evidence="1 2">
    <name type="scientific">Desulfobacula toluolica (strain DSM 7467 / Tol2)</name>
    <dbReference type="NCBI Taxonomy" id="651182"/>
    <lineage>
        <taxon>Bacteria</taxon>
        <taxon>Pseudomonadati</taxon>
        <taxon>Thermodesulfobacteriota</taxon>
        <taxon>Desulfobacteria</taxon>
        <taxon>Desulfobacterales</taxon>
        <taxon>Desulfobacteraceae</taxon>
        <taxon>Desulfobacula</taxon>
    </lineage>
</organism>
<dbReference type="HOGENOM" id="CLU_026771_1_1_7"/>
<protein>
    <submittedName>
        <fullName evidence="1">Conserved uncharacterized protein</fullName>
    </submittedName>
</protein>
<proteinExistence type="predicted"/>
<reference evidence="1 2" key="1">
    <citation type="journal article" date="2013" name="Environ. Microbiol.">
        <title>Complete genome, catabolic sub-proteomes and key-metabolites of Desulfobacula toluolica Tol2, a marine, aromatic compound-degrading, sulfate-reducing bacterium.</title>
        <authorList>
            <person name="Wohlbrand L."/>
            <person name="Jacob J.H."/>
            <person name="Kube M."/>
            <person name="Mussmann M."/>
            <person name="Jarling R."/>
            <person name="Beck A."/>
            <person name="Amann R."/>
            <person name="Wilkes H."/>
            <person name="Reinhardt R."/>
            <person name="Rabus R."/>
        </authorList>
    </citation>
    <scope>NUCLEOTIDE SEQUENCE [LARGE SCALE GENOMIC DNA]</scope>
    <source>
        <strain evidence="2">DSM 7467 / Tol2</strain>
    </source>
</reference>
<dbReference type="AlphaFoldDB" id="K0N6Z1"/>
<evidence type="ECO:0000313" key="1">
    <source>
        <dbReference type="EMBL" id="CCK79754.1"/>
    </source>
</evidence>
<dbReference type="SUPFAM" id="SSF56112">
    <property type="entry name" value="Protein kinase-like (PK-like)"/>
    <property type="match status" value="1"/>
</dbReference>
<dbReference type="InterPro" id="IPR011009">
    <property type="entry name" value="Kinase-like_dom_sf"/>
</dbReference>